<dbReference type="EMBL" id="CP021108">
    <property type="protein sequence ID" value="ARP82922.1"/>
    <property type="molecule type" value="Genomic_DNA"/>
</dbReference>
<protein>
    <submittedName>
        <fullName evidence="1">Uncharacterized protein</fullName>
    </submittedName>
</protein>
<evidence type="ECO:0000313" key="1">
    <source>
        <dbReference type="EMBL" id="ARP82922.1"/>
    </source>
</evidence>
<gene>
    <name evidence="1" type="ORF">CAL12_20285</name>
</gene>
<dbReference type="Proteomes" id="UP000194151">
    <property type="component" value="Chromosome"/>
</dbReference>
<dbReference type="AlphaFoldDB" id="A0A1W6YPB1"/>
<proteinExistence type="predicted"/>
<dbReference type="OrthoDB" id="9155336at2"/>
<sequence length="130" mass="14659">MSPALTAVIFHCVFNPDGSITHYGHTFEMNVFESMPNLYAVTVVERRSSETVKVHGCFFMVTTATHEDIRFEEVVGDAFRNVRAFKAIDEKRLRFKPARLGNLGGGPPTEKEMLRVALTQYLKFDTTAKA</sequence>
<keyword evidence="2" id="KW-1185">Reference proteome</keyword>
<name>A0A1W6YPB1_9BORD</name>
<dbReference type="KEGG" id="bgv:CAL12_20285"/>
<dbReference type="STRING" id="1416806.CAL12_20285"/>
<dbReference type="RefSeq" id="WP_086066273.1">
    <property type="nucleotide sequence ID" value="NZ_CP021108.1"/>
</dbReference>
<reference evidence="1 2" key="1">
    <citation type="submission" date="2017-05" db="EMBL/GenBank/DDBJ databases">
        <title>Complete and WGS of Bordetella genogroups.</title>
        <authorList>
            <person name="Spilker T."/>
            <person name="LiPuma J."/>
        </authorList>
    </citation>
    <scope>NUCLEOTIDE SEQUENCE [LARGE SCALE GENOMIC DNA]</scope>
    <source>
        <strain evidence="1 2">AU19157</strain>
    </source>
</reference>
<organism evidence="1 2">
    <name type="scientific">Bordetella genomosp. 8</name>
    <dbReference type="NCBI Taxonomy" id="1416806"/>
    <lineage>
        <taxon>Bacteria</taxon>
        <taxon>Pseudomonadati</taxon>
        <taxon>Pseudomonadota</taxon>
        <taxon>Betaproteobacteria</taxon>
        <taxon>Burkholderiales</taxon>
        <taxon>Alcaligenaceae</taxon>
        <taxon>Bordetella</taxon>
    </lineage>
</organism>
<accession>A0A1W6YPB1</accession>
<evidence type="ECO:0000313" key="2">
    <source>
        <dbReference type="Proteomes" id="UP000194151"/>
    </source>
</evidence>